<sequence>MRISTYKDSLIFGLTQVTNYRSEVWLMVLNKAIYLGGIIFLWSLIGKSASVGVNSLVSYFLIANGVQGLVDAESLRFTRTLNEEIKTGTLSAHLLRPINPVIFLYTSFLGTRGVIILMAILLAVTGFLFLPSFSIIQFILFLISVFLAFIISFIFNLLVGSLTFWSPEANHLQNVASHFIRVFGGVLIPITFFSDKIKQILLLTPLPAIAYLPSIIMQTHSLNKDILTSFLSTIFWIGILLPFSFFVWRSGLKRYEAVGI</sequence>
<dbReference type="PANTHER" id="PTHR36832">
    <property type="entry name" value="SLR1174 PROTEIN-RELATED"/>
    <property type="match status" value="1"/>
</dbReference>
<dbReference type="InterPro" id="IPR010390">
    <property type="entry name" value="ABC-2_transporter-like"/>
</dbReference>
<feature type="transmembrane region" description="Helical" evidence="1">
    <location>
        <begin position="102"/>
        <end position="128"/>
    </location>
</feature>
<evidence type="ECO:0008006" key="4">
    <source>
        <dbReference type="Google" id="ProtNLM"/>
    </source>
</evidence>
<feature type="transmembrane region" description="Helical" evidence="1">
    <location>
        <begin position="135"/>
        <end position="155"/>
    </location>
</feature>
<protein>
    <recommendedName>
        <fullName evidence="4">ABC transporter permease</fullName>
    </recommendedName>
</protein>
<accession>A0A857N620</accession>
<keyword evidence="1" id="KW-0812">Transmembrane</keyword>
<evidence type="ECO:0000313" key="2">
    <source>
        <dbReference type="EMBL" id="QHO63577.1"/>
    </source>
</evidence>
<keyword evidence="3" id="KW-1185">Reference proteome</keyword>
<proteinExistence type="predicted"/>
<dbReference type="AlphaFoldDB" id="A0A857N620"/>
<feature type="transmembrane region" description="Helical" evidence="1">
    <location>
        <begin position="24"/>
        <end position="44"/>
    </location>
</feature>
<dbReference type="PANTHER" id="PTHR36832:SF1">
    <property type="entry name" value="SLR1174 PROTEIN"/>
    <property type="match status" value="1"/>
</dbReference>
<dbReference type="Pfam" id="PF06182">
    <property type="entry name" value="ABC2_membrane_6"/>
    <property type="match status" value="1"/>
</dbReference>
<dbReference type="RefSeq" id="WP_161931953.1">
    <property type="nucleotide sequence ID" value="NZ_CP047901.1"/>
</dbReference>
<dbReference type="KEGG" id="caqa:MICH65_0596"/>
<name>A0A857N620_9BACT</name>
<organism evidence="2 3">
    <name type="scientific">Candidatus Chazhemtobacterium aquaticus</name>
    <dbReference type="NCBI Taxonomy" id="2715735"/>
    <lineage>
        <taxon>Bacteria</taxon>
        <taxon>Candidatus Chazhemtobacteraceae</taxon>
        <taxon>Candidatus Chazhemtobacterium</taxon>
    </lineage>
</organism>
<keyword evidence="1" id="KW-0472">Membrane</keyword>
<evidence type="ECO:0000256" key="1">
    <source>
        <dbReference type="SAM" id="Phobius"/>
    </source>
</evidence>
<feature type="transmembrane region" description="Helical" evidence="1">
    <location>
        <begin position="226"/>
        <end position="248"/>
    </location>
</feature>
<feature type="transmembrane region" description="Helical" evidence="1">
    <location>
        <begin position="175"/>
        <end position="193"/>
    </location>
</feature>
<dbReference type="Proteomes" id="UP000463983">
    <property type="component" value="Chromosome"/>
</dbReference>
<keyword evidence="1" id="KW-1133">Transmembrane helix</keyword>
<dbReference type="EMBL" id="CP047901">
    <property type="protein sequence ID" value="QHO63577.1"/>
    <property type="molecule type" value="Genomic_DNA"/>
</dbReference>
<feature type="transmembrane region" description="Helical" evidence="1">
    <location>
        <begin position="200"/>
        <end position="220"/>
    </location>
</feature>
<gene>
    <name evidence="2" type="ORF">MICH65_0596</name>
</gene>
<reference evidence="3" key="1">
    <citation type="journal article" date="2020" name="Microorganisms">
        <title>Complete Genome of a Member of a New Bacterial Lineage in the Microgenomates Group Reveals an Unusual Nucleotide Composition Disparity Between Two Strands of DNA and Limited Metabolic Potential.</title>
        <authorList>
            <person name="Kadnikov V.V."/>
            <person name="Mardanov A.V."/>
            <person name="Beletsky A.V."/>
            <person name="Karnachuk O.V."/>
            <person name="Ravin N.V."/>
        </authorList>
    </citation>
    <scope>NUCLEOTIDE SEQUENCE [LARGE SCALE GENOMIC DNA]</scope>
</reference>
<evidence type="ECO:0000313" key="3">
    <source>
        <dbReference type="Proteomes" id="UP000463983"/>
    </source>
</evidence>